<evidence type="ECO:0000313" key="7">
    <source>
        <dbReference type="Proteomes" id="UP000016986"/>
    </source>
</evidence>
<dbReference type="PROSITE" id="PS51202">
    <property type="entry name" value="RCK_C"/>
    <property type="match status" value="1"/>
</dbReference>
<sequence length="246" mass="27075">MDERLDEIDKRILYRLAEDARNTSAPMIAEEVNVSGATIRNRIAQLEDKGIIDGYHADINYERAGNRMRNLLICTAPIPERETLAKKVLNVPGVVDVRELLTGRNNIHVVAIGADTDDLTAVSRRLTEMGLEVEDEHILHMADTAPLDEFGPETKRRDTPMTDFLSLAGGAEVVELAVSNDAPIAGLTLSEANERGLLDDDVLVIAIERDDEVITPRGFTRIAADDLVTVFTRGKASEEALDVFTE</sequence>
<keyword evidence="7" id="KW-1185">Reference proteome</keyword>
<dbReference type="Gene3D" id="1.10.10.10">
    <property type="entry name" value="Winged helix-like DNA-binding domain superfamily/Winged helix DNA-binding domain"/>
    <property type="match status" value="1"/>
</dbReference>
<dbReference type="GO" id="GO:0006813">
    <property type="term" value="P:potassium ion transport"/>
    <property type="evidence" value="ECO:0007669"/>
    <property type="project" value="InterPro"/>
</dbReference>
<dbReference type="Pfam" id="PF13412">
    <property type="entry name" value="HTH_24"/>
    <property type="match status" value="1"/>
</dbReference>
<comment type="caution">
    <text evidence="6">The sequence shown here is derived from an EMBL/GenBank/DDBJ whole genome shotgun (WGS) entry which is preliminary data.</text>
</comment>
<dbReference type="GO" id="GO:0043200">
    <property type="term" value="P:response to amino acid"/>
    <property type="evidence" value="ECO:0007669"/>
    <property type="project" value="TreeGrafter"/>
</dbReference>
<dbReference type="GO" id="GO:0008324">
    <property type="term" value="F:monoatomic cation transmembrane transporter activity"/>
    <property type="evidence" value="ECO:0007669"/>
    <property type="project" value="InterPro"/>
</dbReference>
<dbReference type="Proteomes" id="UP000016986">
    <property type="component" value="Unassembled WGS sequence"/>
</dbReference>
<dbReference type="SUPFAM" id="SSF46785">
    <property type="entry name" value="Winged helix' DNA-binding domain"/>
    <property type="match status" value="1"/>
</dbReference>
<dbReference type="PANTHER" id="PTHR30154">
    <property type="entry name" value="LEUCINE-RESPONSIVE REGULATORY PROTEIN"/>
    <property type="match status" value="1"/>
</dbReference>
<dbReference type="PROSITE" id="PS50956">
    <property type="entry name" value="HTH_ASNC_2"/>
    <property type="match status" value="1"/>
</dbReference>
<evidence type="ECO:0000313" key="6">
    <source>
        <dbReference type="EMBL" id="GAD52380.1"/>
    </source>
</evidence>
<organism evidence="6 7">
    <name type="scientific">Halarchaeum acidiphilum MH1-52-1</name>
    <dbReference type="NCBI Taxonomy" id="1261545"/>
    <lineage>
        <taxon>Archaea</taxon>
        <taxon>Methanobacteriati</taxon>
        <taxon>Methanobacteriota</taxon>
        <taxon>Stenosarchaea group</taxon>
        <taxon>Halobacteria</taxon>
        <taxon>Halobacteriales</taxon>
        <taxon>Halobacteriaceae</taxon>
    </lineage>
</organism>
<keyword evidence="2" id="KW-0238">DNA-binding</keyword>
<evidence type="ECO:0000259" key="4">
    <source>
        <dbReference type="PROSITE" id="PS50956"/>
    </source>
</evidence>
<keyword evidence="1" id="KW-0805">Transcription regulation</keyword>
<gene>
    <name evidence="6" type="ORF">MBEHAL_1140</name>
</gene>
<dbReference type="AlphaFoldDB" id="U2YTQ7"/>
<dbReference type="InterPro" id="IPR036721">
    <property type="entry name" value="RCK_C_sf"/>
</dbReference>
<dbReference type="RefSeq" id="WP_020220687.1">
    <property type="nucleotide sequence ID" value="NZ_BANO01000007.1"/>
</dbReference>
<proteinExistence type="predicted"/>
<dbReference type="SMART" id="SM00344">
    <property type="entry name" value="HTH_ASNC"/>
    <property type="match status" value="1"/>
</dbReference>
<dbReference type="InterPro" id="IPR036388">
    <property type="entry name" value="WH-like_DNA-bd_sf"/>
</dbReference>
<protein>
    <submittedName>
        <fullName evidence="6">Transcriptional regulator, AsnC family</fullName>
    </submittedName>
</protein>
<dbReference type="PRINTS" id="PR00033">
    <property type="entry name" value="HTHASNC"/>
</dbReference>
<dbReference type="Pfam" id="PF02080">
    <property type="entry name" value="TrkA_C"/>
    <property type="match status" value="1"/>
</dbReference>
<dbReference type="GO" id="GO:0043565">
    <property type="term" value="F:sequence-specific DNA binding"/>
    <property type="evidence" value="ECO:0007669"/>
    <property type="project" value="InterPro"/>
</dbReference>
<dbReference type="InterPro" id="IPR006037">
    <property type="entry name" value="RCK_C"/>
</dbReference>
<dbReference type="InterPro" id="IPR011991">
    <property type="entry name" value="ArsR-like_HTH"/>
</dbReference>
<dbReference type="eggNOG" id="arCOG01584">
    <property type="taxonomic scope" value="Archaea"/>
</dbReference>
<dbReference type="Gene3D" id="3.30.70.1450">
    <property type="entry name" value="Regulator of K+ conductance, C-terminal domain"/>
    <property type="match status" value="1"/>
</dbReference>
<reference evidence="6 7" key="1">
    <citation type="submission" date="2013-09" db="EMBL/GenBank/DDBJ databases">
        <title>Whole genome sequencing of Halarchaeum acidiphilum strain MH1-52-1.</title>
        <authorList>
            <person name="Shimane Y."/>
            <person name="Minegishi H."/>
            <person name="Nishi S."/>
            <person name="Echigo A."/>
            <person name="Shuto A."/>
            <person name="Konishi M."/>
            <person name="Ito T."/>
            <person name="Ohkuma M."/>
            <person name="Ohta Y."/>
            <person name="Nagano Y."/>
            <person name="Tsubouchi T."/>
            <person name="Mori K."/>
            <person name="Usui K."/>
            <person name="Kamekura M."/>
            <person name="Usami R."/>
            <person name="Takaki Y."/>
            <person name="Hatada Y."/>
        </authorList>
    </citation>
    <scope>NUCLEOTIDE SEQUENCE [LARGE SCALE GENOMIC DNA]</scope>
    <source>
        <strain evidence="6 7">JCM 16109</strain>
    </source>
</reference>
<dbReference type="InterPro" id="IPR019888">
    <property type="entry name" value="Tscrpt_reg_AsnC-like"/>
</dbReference>
<dbReference type="InterPro" id="IPR036390">
    <property type="entry name" value="WH_DNA-bd_sf"/>
</dbReference>
<feature type="domain" description="RCK C-terminal" evidence="5">
    <location>
        <begin position="159"/>
        <end position="246"/>
    </location>
</feature>
<dbReference type="CDD" id="cd00090">
    <property type="entry name" value="HTH_ARSR"/>
    <property type="match status" value="1"/>
</dbReference>
<evidence type="ECO:0000256" key="3">
    <source>
        <dbReference type="ARBA" id="ARBA00023163"/>
    </source>
</evidence>
<dbReference type="InterPro" id="IPR000485">
    <property type="entry name" value="AsnC-type_HTH_dom"/>
</dbReference>
<dbReference type="SUPFAM" id="SSF116726">
    <property type="entry name" value="TrkA C-terminal domain-like"/>
    <property type="match status" value="1"/>
</dbReference>
<dbReference type="EMBL" id="BATA01000021">
    <property type="protein sequence ID" value="GAD52380.1"/>
    <property type="molecule type" value="Genomic_DNA"/>
</dbReference>
<name>U2YTQ7_9EURY</name>
<keyword evidence="3" id="KW-0804">Transcription</keyword>
<accession>U2YTQ7</accession>
<evidence type="ECO:0000256" key="2">
    <source>
        <dbReference type="ARBA" id="ARBA00023125"/>
    </source>
</evidence>
<feature type="domain" description="HTH asnC-type" evidence="4">
    <location>
        <begin position="5"/>
        <end position="67"/>
    </location>
</feature>
<evidence type="ECO:0000256" key="1">
    <source>
        <dbReference type="ARBA" id="ARBA00023015"/>
    </source>
</evidence>
<dbReference type="GO" id="GO:0005829">
    <property type="term" value="C:cytosol"/>
    <property type="evidence" value="ECO:0007669"/>
    <property type="project" value="TreeGrafter"/>
</dbReference>
<dbReference type="PANTHER" id="PTHR30154:SF34">
    <property type="entry name" value="TRANSCRIPTIONAL REGULATOR AZLB"/>
    <property type="match status" value="1"/>
</dbReference>
<dbReference type="OrthoDB" id="6762at2157"/>
<evidence type="ECO:0000259" key="5">
    <source>
        <dbReference type="PROSITE" id="PS51202"/>
    </source>
</evidence>